<comment type="caution">
    <text evidence="3">The sequence shown here is derived from an EMBL/GenBank/DDBJ whole genome shotgun (WGS) entry which is preliminary data.</text>
</comment>
<dbReference type="PANTHER" id="PTHR44196">
    <property type="entry name" value="DEHYDROGENASE/REDUCTASE SDR FAMILY MEMBER 7B"/>
    <property type="match status" value="1"/>
</dbReference>
<dbReference type="InterPro" id="IPR020904">
    <property type="entry name" value="Sc_DH/Rdtase_CS"/>
</dbReference>
<dbReference type="Pfam" id="PF00106">
    <property type="entry name" value="adh_short"/>
    <property type="match status" value="1"/>
</dbReference>
<dbReference type="AlphaFoldDB" id="A0A2W5VE82"/>
<gene>
    <name evidence="3" type="ORF">DI526_04360</name>
</gene>
<dbReference type="EMBL" id="QFQZ01000008">
    <property type="protein sequence ID" value="PZR36193.1"/>
    <property type="molecule type" value="Genomic_DNA"/>
</dbReference>
<organism evidence="3 4">
    <name type="scientific">Caulobacter segnis</name>
    <dbReference type="NCBI Taxonomy" id="88688"/>
    <lineage>
        <taxon>Bacteria</taxon>
        <taxon>Pseudomonadati</taxon>
        <taxon>Pseudomonadota</taxon>
        <taxon>Alphaproteobacteria</taxon>
        <taxon>Caulobacterales</taxon>
        <taxon>Caulobacteraceae</taxon>
        <taxon>Caulobacter</taxon>
    </lineage>
</organism>
<dbReference type="RefSeq" id="WP_304274511.1">
    <property type="nucleotide sequence ID" value="NZ_QFQZ01000008.1"/>
</dbReference>
<proteinExistence type="inferred from homology"/>
<dbReference type="SUPFAM" id="SSF51735">
    <property type="entry name" value="NAD(P)-binding Rossmann-fold domains"/>
    <property type="match status" value="1"/>
</dbReference>
<dbReference type="Proteomes" id="UP000249393">
    <property type="component" value="Unassembled WGS sequence"/>
</dbReference>
<evidence type="ECO:0000256" key="1">
    <source>
        <dbReference type="ARBA" id="ARBA00006484"/>
    </source>
</evidence>
<keyword evidence="2" id="KW-0560">Oxidoreductase</keyword>
<dbReference type="PROSITE" id="PS00061">
    <property type="entry name" value="ADH_SHORT"/>
    <property type="match status" value="1"/>
</dbReference>
<dbReference type="InterPro" id="IPR002347">
    <property type="entry name" value="SDR_fam"/>
</dbReference>
<dbReference type="GO" id="GO:0016020">
    <property type="term" value="C:membrane"/>
    <property type="evidence" value="ECO:0007669"/>
    <property type="project" value="TreeGrafter"/>
</dbReference>
<name>A0A2W5VE82_9CAUL</name>
<dbReference type="Gene3D" id="3.40.50.720">
    <property type="entry name" value="NAD(P)-binding Rossmann-like Domain"/>
    <property type="match status" value="1"/>
</dbReference>
<comment type="similarity">
    <text evidence="1">Belongs to the short-chain dehydrogenases/reductases (SDR) family.</text>
</comment>
<dbReference type="PANTHER" id="PTHR44196:SF4">
    <property type="entry name" value="SHORT CHAIN DEHYDROGENASE"/>
    <property type="match status" value="1"/>
</dbReference>
<protein>
    <submittedName>
        <fullName evidence="3">Oxidoreductase</fullName>
    </submittedName>
</protein>
<evidence type="ECO:0000256" key="2">
    <source>
        <dbReference type="ARBA" id="ARBA00023002"/>
    </source>
</evidence>
<evidence type="ECO:0000313" key="4">
    <source>
        <dbReference type="Proteomes" id="UP000249393"/>
    </source>
</evidence>
<dbReference type="PRINTS" id="PR00081">
    <property type="entry name" value="GDHRDH"/>
</dbReference>
<accession>A0A2W5VE82</accession>
<dbReference type="InterPro" id="IPR036291">
    <property type="entry name" value="NAD(P)-bd_dom_sf"/>
</dbReference>
<sequence length="251" mass="26493">MTIDSEKPLAGRIALVTGATRGIGEAVALGLAKAGAHVIAVGRTQGALEALDDAILAATGERATLVPLDLREADGLDHLGAAIHQRWGKLDILVGAAALLGPLTPVSHLEPKGWDMVLSTNLTANWRLIRSMDPLLRASDAGRALFFSSSVARTRPAFWGVYAATKAALEAVVDVYADEMENTSVRAFCVDPGAMRTKMRAGAFPGEDPQTVPAPESIVPFVVDLVRPDRDAPKGVVRFKDRGQEAPSIDA</sequence>
<dbReference type="GO" id="GO:0016491">
    <property type="term" value="F:oxidoreductase activity"/>
    <property type="evidence" value="ECO:0007669"/>
    <property type="project" value="UniProtKB-KW"/>
</dbReference>
<evidence type="ECO:0000313" key="3">
    <source>
        <dbReference type="EMBL" id="PZR36193.1"/>
    </source>
</evidence>
<reference evidence="3 4" key="1">
    <citation type="submission" date="2017-08" db="EMBL/GenBank/DDBJ databases">
        <title>Infants hospitalized years apart are colonized by the same room-sourced microbial strains.</title>
        <authorList>
            <person name="Brooks B."/>
            <person name="Olm M.R."/>
            <person name="Firek B.A."/>
            <person name="Baker R."/>
            <person name="Thomas B.C."/>
            <person name="Morowitz M.J."/>
            <person name="Banfield J.F."/>
        </authorList>
    </citation>
    <scope>NUCLEOTIDE SEQUENCE [LARGE SCALE GENOMIC DNA]</scope>
    <source>
        <strain evidence="3">S2_003_000_R2_4</strain>
    </source>
</reference>